<evidence type="ECO:0000313" key="2">
    <source>
        <dbReference type="EMBL" id="CCC51512.1"/>
    </source>
</evidence>
<gene>
    <name evidence="2" type="ORF">TVY486_1005630</name>
</gene>
<dbReference type="EMBL" id="HE573026">
    <property type="protein sequence ID" value="CCC51512.1"/>
    <property type="molecule type" value="Genomic_DNA"/>
</dbReference>
<feature type="region of interest" description="Disordered" evidence="1">
    <location>
        <begin position="67"/>
        <end position="86"/>
    </location>
</feature>
<evidence type="ECO:0000256" key="1">
    <source>
        <dbReference type="SAM" id="MobiDB-lite"/>
    </source>
</evidence>
<organism evidence="2">
    <name type="scientific">Trypanosoma vivax (strain Y486)</name>
    <dbReference type="NCBI Taxonomy" id="1055687"/>
    <lineage>
        <taxon>Eukaryota</taxon>
        <taxon>Discoba</taxon>
        <taxon>Euglenozoa</taxon>
        <taxon>Kinetoplastea</taxon>
        <taxon>Metakinetoplastina</taxon>
        <taxon>Trypanosomatida</taxon>
        <taxon>Trypanosomatidae</taxon>
        <taxon>Trypanosoma</taxon>
        <taxon>Duttonella</taxon>
    </lineage>
</organism>
<sequence length="313" mass="35253">MITFLLFSFCTPFYRVNSIKCKKGVRCRHALFILRCSCLVKHFIFVARFFVCFLLSSLTLIGAAKPEGRGKERSSIGNDIVRPPDMSRRDVNQEIAIARHLQEYDDSILCAFGPDFFDGARKGAGFGGIFTAWLAWRSFVDLKNDHRECDALLPGQRIPNQWTIPRGFRSRPFFTLGCVSLGITTVMKAAKFYLANYRYQEFVADDVGFALLQSLYGSMSGSEPQFKDFLNEVLTKPSHGSSALNKEALVDEQRKSPRVVTDFLLRNATHVCEREPPSFWDGVAVGLVGSIMDCYLPAKPIQTYYGMRCGVSL</sequence>
<accession>G0U6K8</accession>
<protein>
    <submittedName>
        <fullName evidence="2">Uncharacterized protein</fullName>
    </submittedName>
</protein>
<name>G0U6K8_TRYVY</name>
<dbReference type="AlphaFoldDB" id="G0U6K8"/>
<dbReference type="VEuPathDB" id="TriTrypDB:TvY486_1005630"/>
<reference evidence="2" key="1">
    <citation type="journal article" date="2012" name="Proc. Natl. Acad. Sci. U.S.A.">
        <title>Antigenic diversity is generated by distinct evolutionary mechanisms in African trypanosome species.</title>
        <authorList>
            <person name="Jackson A.P."/>
            <person name="Berry A."/>
            <person name="Aslett M."/>
            <person name="Allison H.C."/>
            <person name="Burton P."/>
            <person name="Vavrova-Anderson J."/>
            <person name="Brown R."/>
            <person name="Browne H."/>
            <person name="Corton N."/>
            <person name="Hauser H."/>
            <person name="Gamble J."/>
            <person name="Gilderthorp R."/>
            <person name="Marcello L."/>
            <person name="McQuillan J."/>
            <person name="Otto T.D."/>
            <person name="Quail M.A."/>
            <person name="Sanders M.J."/>
            <person name="van Tonder A."/>
            <person name="Ginger M.L."/>
            <person name="Field M.C."/>
            <person name="Barry J.D."/>
            <person name="Hertz-Fowler C."/>
            <person name="Berriman M."/>
        </authorList>
    </citation>
    <scope>NUCLEOTIDE SEQUENCE</scope>
    <source>
        <strain evidence="2">Y486</strain>
    </source>
</reference>
<proteinExistence type="predicted"/>